<accession>A0A0K1JLK3</accession>
<dbReference type="PROSITE" id="PS50125">
    <property type="entry name" value="GUANYLATE_CYCLASE_2"/>
    <property type="match status" value="1"/>
</dbReference>
<dbReference type="SUPFAM" id="SSF55073">
    <property type="entry name" value="Nucleotide cyclase"/>
    <property type="match status" value="1"/>
</dbReference>
<name>A0A0K1JLK3_9MICO</name>
<dbReference type="PATRIC" id="fig|571913.6.peg.4054"/>
<comment type="similarity">
    <text evidence="1">Belongs to the adenylyl cyclase class-3 family.</text>
</comment>
<dbReference type="GO" id="GO:0004016">
    <property type="term" value="F:adenylate cyclase activity"/>
    <property type="evidence" value="ECO:0007669"/>
    <property type="project" value="UniProtKB-ARBA"/>
</dbReference>
<dbReference type="InterPro" id="IPR032026">
    <property type="entry name" value="Ad_Cy_reg"/>
</dbReference>
<dbReference type="InterPro" id="IPR029787">
    <property type="entry name" value="Nucleotide_cyclase"/>
</dbReference>
<organism evidence="3 4">
    <name type="scientific">Luteipulveratus mongoliensis</name>
    <dbReference type="NCBI Taxonomy" id="571913"/>
    <lineage>
        <taxon>Bacteria</taxon>
        <taxon>Bacillati</taxon>
        <taxon>Actinomycetota</taxon>
        <taxon>Actinomycetes</taxon>
        <taxon>Micrococcales</taxon>
        <taxon>Dermacoccaceae</taxon>
        <taxon>Luteipulveratus</taxon>
    </lineage>
</organism>
<dbReference type="InterPro" id="IPR001054">
    <property type="entry name" value="A/G_cyclase"/>
</dbReference>
<evidence type="ECO:0000313" key="4">
    <source>
        <dbReference type="Proteomes" id="UP000066480"/>
    </source>
</evidence>
<dbReference type="Gene3D" id="3.30.70.1230">
    <property type="entry name" value="Nucleotide cyclase"/>
    <property type="match status" value="1"/>
</dbReference>
<dbReference type="RefSeq" id="WP_052594382.1">
    <property type="nucleotide sequence ID" value="NZ_CP011112.1"/>
</dbReference>
<dbReference type="CDD" id="cd07302">
    <property type="entry name" value="CHD"/>
    <property type="match status" value="1"/>
</dbReference>
<dbReference type="PANTHER" id="PTHR43081">
    <property type="entry name" value="ADENYLATE CYCLASE, TERMINAL-DIFFERENTIATION SPECIFIC-RELATED"/>
    <property type="match status" value="1"/>
</dbReference>
<proteinExistence type="inferred from homology"/>
<dbReference type="OrthoDB" id="310836at2"/>
<gene>
    <name evidence="3" type="ORF">VV02_20005</name>
</gene>
<evidence type="ECO:0000256" key="1">
    <source>
        <dbReference type="ARBA" id="ARBA00005381"/>
    </source>
</evidence>
<dbReference type="KEGG" id="lmoi:VV02_20005"/>
<reference evidence="3 4" key="1">
    <citation type="submission" date="2015-03" db="EMBL/GenBank/DDBJ databases">
        <title>Luteipulveratus halotolerans sp. nov., a novel actinobacterium (Dermacoccaceae) from Sarawak, Malaysia.</title>
        <authorList>
            <person name="Juboi H."/>
            <person name="Basik A."/>
            <person name="Shamsul S.S."/>
            <person name="Arnold P."/>
            <person name="Schmitt E.K."/>
            <person name="Sanglier J.-J."/>
            <person name="Yeo T."/>
        </authorList>
    </citation>
    <scope>NUCLEOTIDE SEQUENCE [LARGE SCALE GENOMIC DNA]</scope>
    <source>
        <strain evidence="3 4">MN07-A0370</strain>
    </source>
</reference>
<evidence type="ECO:0000259" key="2">
    <source>
        <dbReference type="PROSITE" id="PS50125"/>
    </source>
</evidence>
<dbReference type="GO" id="GO:0035556">
    <property type="term" value="P:intracellular signal transduction"/>
    <property type="evidence" value="ECO:0007669"/>
    <property type="project" value="InterPro"/>
</dbReference>
<dbReference type="STRING" id="571913.VV02_20005"/>
<feature type="domain" description="Guanylate cyclase" evidence="2">
    <location>
        <begin position="173"/>
        <end position="282"/>
    </location>
</feature>
<dbReference type="EMBL" id="CP011112">
    <property type="protein sequence ID" value="AKU17597.1"/>
    <property type="molecule type" value="Genomic_DNA"/>
</dbReference>
<evidence type="ECO:0000313" key="3">
    <source>
        <dbReference type="EMBL" id="AKU17597.1"/>
    </source>
</evidence>
<dbReference type="SMART" id="SM00044">
    <property type="entry name" value="CYCc"/>
    <property type="match status" value="1"/>
</dbReference>
<dbReference type="GO" id="GO:0006171">
    <property type="term" value="P:cAMP biosynthetic process"/>
    <property type="evidence" value="ECO:0007669"/>
    <property type="project" value="TreeGrafter"/>
</dbReference>
<dbReference type="AlphaFoldDB" id="A0A0K1JLK3"/>
<dbReference type="PANTHER" id="PTHR43081:SF19">
    <property type="entry name" value="PH-SENSITIVE ADENYLATE CYCLASE RV1264"/>
    <property type="match status" value="1"/>
</dbReference>
<keyword evidence="4" id="KW-1185">Reference proteome</keyword>
<sequence length="344" mass="37322">MGATPESVTHGQRLYDAVELAVLGGGERYTRAQVAEATGVDLERLTTLWRALGFPSPDDDDALFTTADIRAIGHLAALLDAGLLEAKDADAAIRTMGRTFARLAEWEIDQLAPHLAIGDVDTLDQETINAVADQVDALLPQIQQLQDYVWRRHLTGSAARALLNSDRAGAELTVGFADIVGFTRTSRRLTREELADLIERFEATATEIVASGGGRVIKTIGDEVLFVADEPRDAAEIGLAFAARHAEDRRFPKVRVGLANGPVLARFGDVFGEAVNIAARLTSLARPSTVLANGALAALLSEEYRVKRTATERVRGYARLETWRLKPPRASTPSIEMWGGRTSR</sequence>
<dbReference type="Pfam" id="PF00211">
    <property type="entry name" value="Guanylate_cyc"/>
    <property type="match status" value="1"/>
</dbReference>
<dbReference type="Pfam" id="PF16701">
    <property type="entry name" value="Ad_Cy_reg"/>
    <property type="match status" value="1"/>
</dbReference>
<protein>
    <recommendedName>
        <fullName evidence="2">Guanylate cyclase domain-containing protein</fullName>
    </recommendedName>
</protein>
<dbReference type="InterPro" id="IPR050697">
    <property type="entry name" value="Adenylyl/Guanylyl_Cyclase_3/4"/>
</dbReference>
<dbReference type="Proteomes" id="UP000066480">
    <property type="component" value="Chromosome"/>
</dbReference>